<name>A0AAE4JY78_9CYAN</name>
<organism evidence="2 3">
    <name type="scientific">Pseudocalidococcus azoricus BACA0444</name>
    <dbReference type="NCBI Taxonomy" id="2918990"/>
    <lineage>
        <taxon>Bacteria</taxon>
        <taxon>Bacillati</taxon>
        <taxon>Cyanobacteriota</taxon>
        <taxon>Cyanophyceae</taxon>
        <taxon>Acaryochloridales</taxon>
        <taxon>Thermosynechococcaceae</taxon>
        <taxon>Pseudocalidococcus</taxon>
        <taxon>Pseudocalidococcus azoricus</taxon>
    </lineage>
</organism>
<evidence type="ECO:0000313" key="3">
    <source>
        <dbReference type="Proteomes" id="UP001268256"/>
    </source>
</evidence>
<evidence type="ECO:0000259" key="1">
    <source>
        <dbReference type="Pfam" id="PF26504"/>
    </source>
</evidence>
<evidence type="ECO:0000313" key="2">
    <source>
        <dbReference type="EMBL" id="MDS3860714.1"/>
    </source>
</evidence>
<keyword evidence="3" id="KW-1185">Reference proteome</keyword>
<sequence length="92" mass="10837">MKNPDDTGFYCYRAIESLRQHCILKFNLNPKNKSVQWEKLREIAQCDEESIRSIEKAAEPVRHGDVASMTSEDRENLFLKTWDIVDRYVDNS</sequence>
<dbReference type="Pfam" id="PF26504">
    <property type="entry name" value="DUF8168_C"/>
    <property type="match status" value="1"/>
</dbReference>
<comment type="caution">
    <text evidence="2">The sequence shown here is derived from an EMBL/GenBank/DDBJ whole genome shotgun (WGS) entry which is preliminary data.</text>
</comment>
<gene>
    <name evidence="2" type="ORF">RIF25_07795</name>
</gene>
<dbReference type="Proteomes" id="UP001268256">
    <property type="component" value="Unassembled WGS sequence"/>
</dbReference>
<dbReference type="EMBL" id="JAVMIP010000005">
    <property type="protein sequence ID" value="MDS3860714.1"/>
    <property type="molecule type" value="Genomic_DNA"/>
</dbReference>
<dbReference type="RefSeq" id="WP_322877981.1">
    <property type="nucleotide sequence ID" value="NZ_JAVMIP010000005.1"/>
</dbReference>
<protein>
    <recommendedName>
        <fullName evidence="1">DUF8168 domain-containing protein</fullName>
    </recommendedName>
</protein>
<feature type="domain" description="DUF8168" evidence="1">
    <location>
        <begin position="1"/>
        <end position="90"/>
    </location>
</feature>
<reference evidence="3" key="1">
    <citation type="submission" date="2023-07" db="EMBL/GenBank/DDBJ databases">
        <authorList>
            <person name="Luz R."/>
            <person name="Cordeiro R."/>
            <person name="Fonseca A."/>
            <person name="Goncalves V."/>
        </authorList>
    </citation>
    <scope>NUCLEOTIDE SEQUENCE [LARGE SCALE GENOMIC DNA]</scope>
    <source>
        <strain evidence="3">BACA0444</strain>
    </source>
</reference>
<dbReference type="AlphaFoldDB" id="A0AAE4JY78"/>
<proteinExistence type="predicted"/>
<accession>A0AAE4JY78</accession>
<dbReference type="InterPro" id="IPR059012">
    <property type="entry name" value="DUF8168_C"/>
</dbReference>